<evidence type="ECO:0000313" key="5">
    <source>
        <dbReference type="EMBL" id="PYI50552.1"/>
    </source>
</evidence>
<dbReference type="InterPro" id="IPR009057">
    <property type="entry name" value="Homeodomain-like_sf"/>
</dbReference>
<name>A0A2V5JWI6_9BACL</name>
<comment type="caution">
    <text evidence="5">The sequence shown here is derived from an EMBL/GenBank/DDBJ whole genome shotgun (WGS) entry which is preliminary data.</text>
</comment>
<keyword evidence="1" id="KW-0805">Transcription regulation</keyword>
<keyword evidence="6" id="KW-1185">Reference proteome</keyword>
<dbReference type="SMART" id="SM00342">
    <property type="entry name" value="HTH_ARAC"/>
    <property type="match status" value="1"/>
</dbReference>
<dbReference type="InterPro" id="IPR018060">
    <property type="entry name" value="HTH_AraC"/>
</dbReference>
<dbReference type="GO" id="GO:0043565">
    <property type="term" value="F:sequence-specific DNA binding"/>
    <property type="evidence" value="ECO:0007669"/>
    <property type="project" value="InterPro"/>
</dbReference>
<dbReference type="GO" id="GO:0003700">
    <property type="term" value="F:DNA-binding transcription factor activity"/>
    <property type="evidence" value="ECO:0007669"/>
    <property type="project" value="InterPro"/>
</dbReference>
<dbReference type="SUPFAM" id="SSF51215">
    <property type="entry name" value="Regulatory protein AraC"/>
    <property type="match status" value="1"/>
</dbReference>
<dbReference type="Gene3D" id="1.10.10.60">
    <property type="entry name" value="Homeodomain-like"/>
    <property type="match status" value="2"/>
</dbReference>
<evidence type="ECO:0000256" key="3">
    <source>
        <dbReference type="ARBA" id="ARBA00023163"/>
    </source>
</evidence>
<dbReference type="SUPFAM" id="SSF46689">
    <property type="entry name" value="Homeodomain-like"/>
    <property type="match status" value="1"/>
</dbReference>
<keyword evidence="3" id="KW-0804">Transcription</keyword>
<gene>
    <name evidence="5" type="ORF">DLM86_29055</name>
</gene>
<dbReference type="Proteomes" id="UP000247476">
    <property type="component" value="Unassembled WGS sequence"/>
</dbReference>
<dbReference type="InterPro" id="IPR020449">
    <property type="entry name" value="Tscrpt_reg_AraC-type_HTH"/>
</dbReference>
<proteinExistence type="predicted"/>
<organism evidence="5 6">
    <name type="scientific">Paenibacillus flagellatus</name>
    <dbReference type="NCBI Taxonomy" id="2211139"/>
    <lineage>
        <taxon>Bacteria</taxon>
        <taxon>Bacillati</taxon>
        <taxon>Bacillota</taxon>
        <taxon>Bacilli</taxon>
        <taxon>Bacillales</taxon>
        <taxon>Paenibacillaceae</taxon>
        <taxon>Paenibacillus</taxon>
    </lineage>
</organism>
<protein>
    <submittedName>
        <fullName evidence="5">AraC family transcriptional regulator</fullName>
    </submittedName>
</protein>
<sequence length="299" mass="34151">MEFPRYPTRREIVIRKLVTCSYYELAKNYAFGGEHHDFWELLYVDKGELRVQTDRGDFELRQGDLLAFEPGQFHAAACNGSVAANVFIVSFECRSPGMNHFRRNRRFRLSDDERGLLASLMEEGDRAFVPNTVRHPGPLLARKPNAPYGSEQLFVTFLETLLIVLIRSAASPENRPPLPFASAEKQEAGLTERIIDYMESHLSDELSVERICSAFSIGKTRLSLLIKKTTGCGVMEYANRLKIEKAKEHIREDNYNFTEIAGLLGYSSVHYFSKQFKKMTGSSPSEYANILKARLHKRL</sequence>
<dbReference type="OrthoDB" id="9816335at2"/>
<evidence type="ECO:0000259" key="4">
    <source>
        <dbReference type="PROSITE" id="PS01124"/>
    </source>
</evidence>
<dbReference type="PANTHER" id="PTHR43280">
    <property type="entry name" value="ARAC-FAMILY TRANSCRIPTIONAL REGULATOR"/>
    <property type="match status" value="1"/>
</dbReference>
<dbReference type="PROSITE" id="PS01124">
    <property type="entry name" value="HTH_ARAC_FAMILY_2"/>
    <property type="match status" value="1"/>
</dbReference>
<keyword evidence="2" id="KW-0238">DNA-binding</keyword>
<dbReference type="CDD" id="cd02208">
    <property type="entry name" value="cupin_RmlC-like"/>
    <property type="match status" value="1"/>
</dbReference>
<evidence type="ECO:0000313" key="6">
    <source>
        <dbReference type="Proteomes" id="UP000247476"/>
    </source>
</evidence>
<evidence type="ECO:0000256" key="1">
    <source>
        <dbReference type="ARBA" id="ARBA00023015"/>
    </source>
</evidence>
<dbReference type="AlphaFoldDB" id="A0A2V5JWI6"/>
<dbReference type="PANTHER" id="PTHR43280:SF31">
    <property type="entry name" value="TRANSCRIPTIONAL REGULATORY PROTEIN"/>
    <property type="match status" value="1"/>
</dbReference>
<accession>A0A2V5JWI6</accession>
<dbReference type="Pfam" id="PF02311">
    <property type="entry name" value="AraC_binding"/>
    <property type="match status" value="1"/>
</dbReference>
<feature type="domain" description="HTH araC/xylS-type" evidence="4">
    <location>
        <begin position="192"/>
        <end position="290"/>
    </location>
</feature>
<dbReference type="RefSeq" id="WP_110843567.1">
    <property type="nucleotide sequence ID" value="NZ_QJVJ01000018.1"/>
</dbReference>
<dbReference type="InterPro" id="IPR037923">
    <property type="entry name" value="HTH-like"/>
</dbReference>
<reference evidence="5 6" key="1">
    <citation type="submission" date="2018-05" db="EMBL/GenBank/DDBJ databases">
        <title>Paenibacillus flagellatus sp. nov., isolated from selenium mineral soil.</title>
        <authorList>
            <person name="Dai X."/>
        </authorList>
    </citation>
    <scope>NUCLEOTIDE SEQUENCE [LARGE SCALE GENOMIC DNA]</scope>
    <source>
        <strain evidence="5 6">DXL2</strain>
    </source>
</reference>
<dbReference type="InterPro" id="IPR003313">
    <property type="entry name" value="AraC-bd"/>
</dbReference>
<dbReference type="EMBL" id="QJVJ01000018">
    <property type="protein sequence ID" value="PYI50552.1"/>
    <property type="molecule type" value="Genomic_DNA"/>
</dbReference>
<dbReference type="InterPro" id="IPR014710">
    <property type="entry name" value="RmlC-like_jellyroll"/>
</dbReference>
<dbReference type="Pfam" id="PF12833">
    <property type="entry name" value="HTH_18"/>
    <property type="match status" value="1"/>
</dbReference>
<dbReference type="PRINTS" id="PR00032">
    <property type="entry name" value="HTHARAC"/>
</dbReference>
<evidence type="ECO:0000256" key="2">
    <source>
        <dbReference type="ARBA" id="ARBA00023125"/>
    </source>
</evidence>
<dbReference type="Gene3D" id="2.60.120.10">
    <property type="entry name" value="Jelly Rolls"/>
    <property type="match status" value="1"/>
</dbReference>